<keyword evidence="2" id="KW-1185">Reference proteome</keyword>
<comment type="caution">
    <text evidence="1">The sequence shown here is derived from an EMBL/GenBank/DDBJ whole genome shotgun (WGS) entry which is preliminary data.</text>
</comment>
<gene>
    <name evidence="1" type="ORF">MERR_LOCUS32854</name>
</gene>
<name>A0A6D2JXI7_9BRAS</name>
<evidence type="ECO:0000313" key="2">
    <source>
        <dbReference type="Proteomes" id="UP000467841"/>
    </source>
</evidence>
<dbReference type="Proteomes" id="UP000467841">
    <property type="component" value="Unassembled WGS sequence"/>
</dbReference>
<sequence>MDLHSVGVKLQKLTLPNSSTILIFHSSILLSFDHLKLSVLFLAGEGTSGSWIPVMSICTSCPVLYNFGLRPCPSTSSSNLKKSLSRKLFSTCFKASPTEVAAHFDSKVSQLRDFIRRPNAGMFSVLLVWELFNISTSSVGMERSLPPSSLYRERTFLPLPFSMRSGFFSDHTRVSSTTLLPFCYLVFLSTWKLKMQPDLIHQNSEEEVVFNVTFDLNDRD</sequence>
<evidence type="ECO:0000313" key="1">
    <source>
        <dbReference type="EMBL" id="CAA7045619.1"/>
    </source>
</evidence>
<dbReference type="EMBL" id="CACVBM020001327">
    <property type="protein sequence ID" value="CAA7045619.1"/>
    <property type="molecule type" value="Genomic_DNA"/>
</dbReference>
<organism evidence="1 2">
    <name type="scientific">Microthlaspi erraticum</name>
    <dbReference type="NCBI Taxonomy" id="1685480"/>
    <lineage>
        <taxon>Eukaryota</taxon>
        <taxon>Viridiplantae</taxon>
        <taxon>Streptophyta</taxon>
        <taxon>Embryophyta</taxon>
        <taxon>Tracheophyta</taxon>
        <taxon>Spermatophyta</taxon>
        <taxon>Magnoliopsida</taxon>
        <taxon>eudicotyledons</taxon>
        <taxon>Gunneridae</taxon>
        <taxon>Pentapetalae</taxon>
        <taxon>rosids</taxon>
        <taxon>malvids</taxon>
        <taxon>Brassicales</taxon>
        <taxon>Brassicaceae</taxon>
        <taxon>Coluteocarpeae</taxon>
        <taxon>Microthlaspi</taxon>
    </lineage>
</organism>
<proteinExistence type="predicted"/>
<reference evidence="1" key="1">
    <citation type="submission" date="2020-01" db="EMBL/GenBank/DDBJ databases">
        <authorList>
            <person name="Mishra B."/>
        </authorList>
    </citation>
    <scope>NUCLEOTIDE SEQUENCE [LARGE SCALE GENOMIC DNA]</scope>
</reference>
<protein>
    <submittedName>
        <fullName evidence="1">Uncharacterized protein</fullName>
    </submittedName>
</protein>
<accession>A0A6D2JXI7</accession>
<dbReference type="AlphaFoldDB" id="A0A6D2JXI7"/>